<sequence length="496" mass="57342">MNARVLFHLYRKLGEYLSCSLPSFIKMLFSNRCKDDIGFGQPGVPEDDRVIIDAVPDKLPWLLLPHDTQCESLKFYDLSRNKVHERNLPEVLLGGVSVEVSKGWLAIAKEGKYIRDTKYSSYLSFKPIPDTEIYLFNPLSGAIHQLPSLSTLVPYYYSFVINCIFNMGGFNVAEFIRRVELSSADPSKSIIALRFNEFEANNCGNLALCRLGDKCWSIFPRETNRDIEFRDILFYNGDLCVLSQKIEHVETHIFKLAEDDEVRIKFIPVSNAGRNPFIEVERLRHDIATIKHVFYEPYLVESVNGELLIILAHNVCYVYHDEDELEEERLDEDELEEERLDEDEDDLEEERFGEDDDDLESFYDEEDDIEEGDFERFYCKVDGFSVYEVGPNAGMILRSVQSLSDQLIFLTSGGRSVSVPAENLPCGIQRNCIFFLENDNYFSEVSSDDQKREEMLLRRVSRESGICYLESGRVERLFPSFNRLLKCKVGWFTPSP</sequence>
<organism evidence="3 4">
    <name type="scientific">Populus trichocarpa</name>
    <name type="common">Western balsam poplar</name>
    <name type="synonym">Populus balsamifera subsp. trichocarpa</name>
    <dbReference type="NCBI Taxonomy" id="3694"/>
    <lineage>
        <taxon>Eukaryota</taxon>
        <taxon>Viridiplantae</taxon>
        <taxon>Streptophyta</taxon>
        <taxon>Embryophyta</taxon>
        <taxon>Tracheophyta</taxon>
        <taxon>Spermatophyta</taxon>
        <taxon>Magnoliopsida</taxon>
        <taxon>eudicotyledons</taxon>
        <taxon>Gunneridae</taxon>
        <taxon>Pentapetalae</taxon>
        <taxon>rosids</taxon>
        <taxon>fabids</taxon>
        <taxon>Malpighiales</taxon>
        <taxon>Salicaceae</taxon>
        <taxon>Saliceae</taxon>
        <taxon>Populus</taxon>
    </lineage>
</organism>
<name>A0A2K2BST7_POPTR</name>
<evidence type="ECO:0000256" key="1">
    <source>
        <dbReference type="SAM" id="MobiDB-lite"/>
    </source>
</evidence>
<dbReference type="InterPro" id="IPR005174">
    <property type="entry name" value="KIB1-4_b-propeller"/>
</dbReference>
<dbReference type="InParanoid" id="A0A2K2BST7"/>
<reference evidence="3 4" key="1">
    <citation type="journal article" date="2006" name="Science">
        <title>The genome of black cottonwood, Populus trichocarpa (Torr. &amp; Gray).</title>
        <authorList>
            <person name="Tuskan G.A."/>
            <person name="Difazio S."/>
            <person name="Jansson S."/>
            <person name="Bohlmann J."/>
            <person name="Grigoriev I."/>
            <person name="Hellsten U."/>
            <person name="Putnam N."/>
            <person name="Ralph S."/>
            <person name="Rombauts S."/>
            <person name="Salamov A."/>
            <person name="Schein J."/>
            <person name="Sterck L."/>
            <person name="Aerts A."/>
            <person name="Bhalerao R.R."/>
            <person name="Bhalerao R.P."/>
            <person name="Blaudez D."/>
            <person name="Boerjan W."/>
            <person name="Brun A."/>
            <person name="Brunner A."/>
            <person name="Busov V."/>
            <person name="Campbell M."/>
            <person name="Carlson J."/>
            <person name="Chalot M."/>
            <person name="Chapman J."/>
            <person name="Chen G.L."/>
            <person name="Cooper D."/>
            <person name="Coutinho P.M."/>
            <person name="Couturier J."/>
            <person name="Covert S."/>
            <person name="Cronk Q."/>
            <person name="Cunningham R."/>
            <person name="Davis J."/>
            <person name="Degroeve S."/>
            <person name="Dejardin A."/>
            <person name="Depamphilis C."/>
            <person name="Detter J."/>
            <person name="Dirks B."/>
            <person name="Dubchak I."/>
            <person name="Duplessis S."/>
            <person name="Ehlting J."/>
            <person name="Ellis B."/>
            <person name="Gendler K."/>
            <person name="Goodstein D."/>
            <person name="Gribskov M."/>
            <person name="Grimwood J."/>
            <person name="Groover A."/>
            <person name="Gunter L."/>
            <person name="Hamberger B."/>
            <person name="Heinze B."/>
            <person name="Helariutta Y."/>
            <person name="Henrissat B."/>
            <person name="Holligan D."/>
            <person name="Holt R."/>
            <person name="Huang W."/>
            <person name="Islam-Faridi N."/>
            <person name="Jones S."/>
            <person name="Jones-Rhoades M."/>
            <person name="Jorgensen R."/>
            <person name="Joshi C."/>
            <person name="Kangasjarvi J."/>
            <person name="Karlsson J."/>
            <person name="Kelleher C."/>
            <person name="Kirkpatrick R."/>
            <person name="Kirst M."/>
            <person name="Kohler A."/>
            <person name="Kalluri U."/>
            <person name="Larimer F."/>
            <person name="Leebens-Mack J."/>
            <person name="Leple J.C."/>
            <person name="Locascio P."/>
            <person name="Lou Y."/>
            <person name="Lucas S."/>
            <person name="Martin F."/>
            <person name="Montanini B."/>
            <person name="Napoli C."/>
            <person name="Nelson D.R."/>
            <person name="Nelson C."/>
            <person name="Nieminen K."/>
            <person name="Nilsson O."/>
            <person name="Pereda V."/>
            <person name="Peter G."/>
            <person name="Philippe R."/>
            <person name="Pilate G."/>
            <person name="Poliakov A."/>
            <person name="Razumovskaya J."/>
            <person name="Richardson P."/>
            <person name="Rinaldi C."/>
            <person name="Ritland K."/>
            <person name="Rouze P."/>
            <person name="Ryaboy D."/>
            <person name="Schmutz J."/>
            <person name="Schrader J."/>
            <person name="Segerman B."/>
            <person name="Shin H."/>
            <person name="Siddiqui A."/>
            <person name="Sterky F."/>
            <person name="Terry A."/>
            <person name="Tsai C.J."/>
            <person name="Uberbacher E."/>
            <person name="Unneberg P."/>
            <person name="Vahala J."/>
            <person name="Wall K."/>
            <person name="Wessler S."/>
            <person name="Yang G."/>
            <person name="Yin T."/>
            <person name="Douglas C."/>
            <person name="Marra M."/>
            <person name="Sandberg G."/>
            <person name="Van de Peer Y."/>
            <person name="Rokhsar D."/>
        </authorList>
    </citation>
    <scope>NUCLEOTIDE SEQUENCE [LARGE SCALE GENOMIC DNA]</scope>
    <source>
        <strain evidence="4">cv. Nisqually</strain>
    </source>
</reference>
<accession>A0A2K2BST7</accession>
<protein>
    <recommendedName>
        <fullName evidence="2">KIB1-4 beta-propeller domain-containing protein</fullName>
    </recommendedName>
</protein>
<evidence type="ECO:0000259" key="2">
    <source>
        <dbReference type="Pfam" id="PF03478"/>
    </source>
</evidence>
<dbReference type="PANTHER" id="PTHR33110">
    <property type="entry name" value="F-BOX/KELCH-REPEAT PROTEIN-RELATED"/>
    <property type="match status" value="1"/>
</dbReference>
<gene>
    <name evidence="3" type="ORF">POPTR_001G054200</name>
</gene>
<dbReference type="Pfam" id="PF03478">
    <property type="entry name" value="Beta-prop_KIB1-4"/>
    <property type="match status" value="1"/>
</dbReference>
<keyword evidence="4" id="KW-1185">Reference proteome</keyword>
<proteinExistence type="predicted"/>
<dbReference type="AlphaFoldDB" id="A0A2K2BST7"/>
<evidence type="ECO:0000313" key="4">
    <source>
        <dbReference type="Proteomes" id="UP000006729"/>
    </source>
</evidence>
<dbReference type="Gramene" id="Potri.001G054200.1.v4.1">
    <property type="protein sequence ID" value="Potri.001G054200.1.v4.1"/>
    <property type="gene ID" value="Potri.001G054200.v4.1"/>
</dbReference>
<dbReference type="Proteomes" id="UP000006729">
    <property type="component" value="Chromosome 1"/>
</dbReference>
<evidence type="ECO:0000313" key="3">
    <source>
        <dbReference type="EMBL" id="PNT52838.2"/>
    </source>
</evidence>
<dbReference type="OMA" id="IMEMIVR"/>
<feature type="domain" description="KIB1-4 beta-propeller" evidence="2">
    <location>
        <begin position="75"/>
        <end position="439"/>
    </location>
</feature>
<dbReference type="PANTHER" id="PTHR33110:SF71">
    <property type="entry name" value="F-BOX_KELCH-REPEAT PROTEIN"/>
    <property type="match status" value="1"/>
</dbReference>
<dbReference type="EMBL" id="CM009290">
    <property type="protein sequence ID" value="PNT52838.2"/>
    <property type="molecule type" value="Genomic_DNA"/>
</dbReference>
<feature type="region of interest" description="Disordered" evidence="1">
    <location>
        <begin position="327"/>
        <end position="355"/>
    </location>
</feature>